<comment type="caution">
    <text evidence="1">The sequence shown here is derived from an EMBL/GenBank/DDBJ whole genome shotgun (WGS) entry which is preliminary data.</text>
</comment>
<sequence length="201" mass="23938">MERFDFTERKLIRRLLGYFWPRVCRNEELYAEVDMVYRRMTHRRYQHQHLGSQSKVATENRLRFFGHILESPADRLVQGVLRSLPGSSWKKPPGRKRKFWTKMAKEDLRTLGVDRQFRRDVRTFPRFCGTTPVHPSSSEKVENILKITLVPLCNLVRSVPETCSHRSQRILILFTTDVWRSLVKFTIPPQFIKFPMEIFTG</sequence>
<organism evidence="1 2">
    <name type="scientific">Necator americanus</name>
    <name type="common">Human hookworm</name>
    <dbReference type="NCBI Taxonomy" id="51031"/>
    <lineage>
        <taxon>Eukaryota</taxon>
        <taxon>Metazoa</taxon>
        <taxon>Ecdysozoa</taxon>
        <taxon>Nematoda</taxon>
        <taxon>Chromadorea</taxon>
        <taxon>Rhabditida</taxon>
        <taxon>Rhabditina</taxon>
        <taxon>Rhabditomorpha</taxon>
        <taxon>Strongyloidea</taxon>
        <taxon>Ancylostomatidae</taxon>
        <taxon>Bunostominae</taxon>
        <taxon>Necator</taxon>
    </lineage>
</organism>
<evidence type="ECO:0000313" key="1">
    <source>
        <dbReference type="EMBL" id="KAK6739828.1"/>
    </source>
</evidence>
<dbReference type="EMBL" id="JAVFWL010000003">
    <property type="protein sequence ID" value="KAK6739828.1"/>
    <property type="molecule type" value="Genomic_DNA"/>
</dbReference>
<reference evidence="1 2" key="1">
    <citation type="submission" date="2023-08" db="EMBL/GenBank/DDBJ databases">
        <title>A Necator americanus chromosomal reference genome.</title>
        <authorList>
            <person name="Ilik V."/>
            <person name="Petrzelkova K.J."/>
            <person name="Pardy F."/>
            <person name="Fuh T."/>
            <person name="Niatou-Singa F.S."/>
            <person name="Gouil Q."/>
            <person name="Baker L."/>
            <person name="Ritchie M.E."/>
            <person name="Jex A.R."/>
            <person name="Gazzola D."/>
            <person name="Li H."/>
            <person name="Toshio Fujiwara R."/>
            <person name="Zhan B."/>
            <person name="Aroian R.V."/>
            <person name="Pafco B."/>
            <person name="Schwarz E.M."/>
        </authorList>
    </citation>
    <scope>NUCLEOTIDE SEQUENCE [LARGE SCALE GENOMIC DNA]</scope>
    <source>
        <strain evidence="1 2">Aroian</strain>
        <tissue evidence="1">Whole animal</tissue>
    </source>
</reference>
<gene>
    <name evidence="1" type="primary">Necator_chrIII.g9131</name>
    <name evidence="1" type="ORF">RB195_008366</name>
</gene>
<dbReference type="Proteomes" id="UP001303046">
    <property type="component" value="Unassembled WGS sequence"/>
</dbReference>
<protein>
    <submittedName>
        <fullName evidence="1">Uncharacterized protein</fullName>
    </submittedName>
</protein>
<accession>A0ABR1CNA6</accession>
<keyword evidence="2" id="KW-1185">Reference proteome</keyword>
<evidence type="ECO:0000313" key="2">
    <source>
        <dbReference type="Proteomes" id="UP001303046"/>
    </source>
</evidence>
<name>A0ABR1CNA6_NECAM</name>
<proteinExistence type="predicted"/>